<accession>A0ABV6YWM5</accession>
<evidence type="ECO:0000313" key="3">
    <source>
        <dbReference type="Proteomes" id="UP001594351"/>
    </source>
</evidence>
<organism evidence="2 3">
    <name type="scientific">candidate division CSSED10-310 bacterium</name>
    <dbReference type="NCBI Taxonomy" id="2855610"/>
    <lineage>
        <taxon>Bacteria</taxon>
        <taxon>Bacteria division CSSED10-310</taxon>
    </lineage>
</organism>
<dbReference type="EMBL" id="JBHPBY010000111">
    <property type="protein sequence ID" value="MFC1850612.1"/>
    <property type="molecule type" value="Genomic_DNA"/>
</dbReference>
<protein>
    <submittedName>
        <fullName evidence="2">Uncharacterized protein</fullName>
    </submittedName>
</protein>
<dbReference type="Proteomes" id="UP001594351">
    <property type="component" value="Unassembled WGS sequence"/>
</dbReference>
<evidence type="ECO:0000256" key="1">
    <source>
        <dbReference type="SAM" id="MobiDB-lite"/>
    </source>
</evidence>
<feature type="compositionally biased region" description="Polar residues" evidence="1">
    <location>
        <begin position="1"/>
        <end position="19"/>
    </location>
</feature>
<name>A0ABV6YWM5_UNCC1</name>
<comment type="caution">
    <text evidence="2">The sequence shown here is derived from an EMBL/GenBank/DDBJ whole genome shotgun (WGS) entry which is preliminary data.</text>
</comment>
<gene>
    <name evidence="2" type="ORF">ACFL27_10505</name>
</gene>
<feature type="region of interest" description="Disordered" evidence="1">
    <location>
        <begin position="1"/>
        <end position="28"/>
    </location>
</feature>
<sequence length="72" mass="8569">MKDYSPSTPYDQRLSNEVETSAHGPFDQDADLTLDRVGDIYRIIYILKQWDHLSHQFKHDLEQYLRSPGFRN</sequence>
<keyword evidence="3" id="KW-1185">Reference proteome</keyword>
<reference evidence="2 3" key="1">
    <citation type="submission" date="2024-09" db="EMBL/GenBank/DDBJ databases">
        <title>Laminarin stimulates single cell rates of sulfate reduction while oxygen inhibits transcriptomic activity in coastal marine sediment.</title>
        <authorList>
            <person name="Lindsay M."/>
            <person name="Orcutt B."/>
            <person name="Emerson D."/>
            <person name="Stepanauskas R."/>
            <person name="D'Angelo T."/>
        </authorList>
    </citation>
    <scope>NUCLEOTIDE SEQUENCE [LARGE SCALE GENOMIC DNA]</scope>
    <source>
        <strain evidence="2">SAG AM-311-K15</strain>
    </source>
</reference>
<evidence type="ECO:0000313" key="2">
    <source>
        <dbReference type="EMBL" id="MFC1850612.1"/>
    </source>
</evidence>
<proteinExistence type="predicted"/>